<reference evidence="2 3" key="1">
    <citation type="submission" date="2020-11" db="EMBL/GenBank/DDBJ databases">
        <authorList>
            <person name="Kim M.K."/>
        </authorList>
    </citation>
    <scope>NUCLEOTIDE SEQUENCE [LARGE SCALE GENOMIC DNA]</scope>
    <source>
        <strain evidence="2 3">BT683</strain>
    </source>
</reference>
<proteinExistence type="predicted"/>
<name>A0ABS0IHV6_9BACT</name>
<accession>A0ABS0IHV6</accession>
<feature type="chain" id="PRO_5047525178" evidence="1">
    <location>
        <begin position="20"/>
        <end position="143"/>
    </location>
</feature>
<sequence length="143" mass="15626">MTRYLLILTGLLSSVSALAQTGNPVIDSPAAYRQAGLHSPEHGRLVAELLRYELQNIRSLVATQLQVRPTGYTFVFTNRATVAEITEGRYAVKYYNAQDQVIKTATGRFAGLAPGASRNQSVTFPRPPDTARTELTVTEVTAE</sequence>
<evidence type="ECO:0000313" key="3">
    <source>
        <dbReference type="Proteomes" id="UP000597617"/>
    </source>
</evidence>
<evidence type="ECO:0000256" key="1">
    <source>
        <dbReference type="SAM" id="SignalP"/>
    </source>
</evidence>
<evidence type="ECO:0000313" key="2">
    <source>
        <dbReference type="EMBL" id="MBF9237936.1"/>
    </source>
</evidence>
<protein>
    <submittedName>
        <fullName evidence="2">Uncharacterized protein</fullName>
    </submittedName>
</protein>
<comment type="caution">
    <text evidence="2">The sequence shown here is derived from an EMBL/GenBank/DDBJ whole genome shotgun (WGS) entry which is preliminary data.</text>
</comment>
<feature type="signal peptide" evidence="1">
    <location>
        <begin position="1"/>
        <end position="19"/>
    </location>
</feature>
<gene>
    <name evidence="2" type="ORF">I2I05_11075</name>
</gene>
<keyword evidence="1" id="KW-0732">Signal</keyword>
<dbReference type="EMBL" id="JADQDQ010000004">
    <property type="protein sequence ID" value="MBF9237936.1"/>
    <property type="molecule type" value="Genomic_DNA"/>
</dbReference>
<dbReference type="Proteomes" id="UP000597617">
    <property type="component" value="Unassembled WGS sequence"/>
</dbReference>
<keyword evidence="3" id="KW-1185">Reference proteome</keyword>
<organism evidence="2 3">
    <name type="scientific">Hymenobacter jeongseonensis</name>
    <dbReference type="NCBI Taxonomy" id="2791027"/>
    <lineage>
        <taxon>Bacteria</taxon>
        <taxon>Pseudomonadati</taxon>
        <taxon>Bacteroidota</taxon>
        <taxon>Cytophagia</taxon>
        <taxon>Cytophagales</taxon>
        <taxon>Hymenobacteraceae</taxon>
        <taxon>Hymenobacter</taxon>
    </lineage>
</organism>
<dbReference type="RefSeq" id="WP_196282311.1">
    <property type="nucleotide sequence ID" value="NZ_JADQDQ010000004.1"/>
</dbReference>